<feature type="domain" description="D-isomer specific 2-hydroxyacid dehydrogenase NAD-binding" evidence="2">
    <location>
        <begin position="9"/>
        <end position="62"/>
    </location>
</feature>
<evidence type="ECO:0000313" key="4">
    <source>
        <dbReference type="Proteomes" id="UP000051036"/>
    </source>
</evidence>
<dbReference type="GO" id="GO:0051287">
    <property type="term" value="F:NAD binding"/>
    <property type="evidence" value="ECO:0007669"/>
    <property type="project" value="InterPro"/>
</dbReference>
<dbReference type="AlphaFoldDB" id="A0A0R1UDA4"/>
<dbReference type="SUPFAM" id="SSF51735">
    <property type="entry name" value="NAD(P)-binding Rossmann-fold domains"/>
    <property type="match status" value="1"/>
</dbReference>
<dbReference type="PANTHER" id="PTHR10996:SF283">
    <property type="entry name" value="GLYOXYLATE_HYDROXYPYRUVATE REDUCTASE B"/>
    <property type="match status" value="1"/>
</dbReference>
<dbReference type="Gene3D" id="3.40.50.720">
    <property type="entry name" value="NAD(P)-binding Rossmann-like Domain"/>
    <property type="match status" value="2"/>
</dbReference>
<dbReference type="Proteomes" id="UP000051036">
    <property type="component" value="Unassembled WGS sequence"/>
</dbReference>
<evidence type="ECO:0000313" key="3">
    <source>
        <dbReference type="EMBL" id="KRL90804.1"/>
    </source>
</evidence>
<protein>
    <recommendedName>
        <fullName evidence="2">D-isomer specific 2-hydroxyacid dehydrogenase NAD-binding domain-containing protein</fullName>
    </recommendedName>
</protein>
<gene>
    <name evidence="3" type="ORF">FC46_GL001649</name>
</gene>
<dbReference type="InterPro" id="IPR006140">
    <property type="entry name" value="D-isomer_DH_NAD-bd"/>
</dbReference>
<accession>A0A0R1UDA4</accession>
<sequence length="94" mass="10225">MILGFQVSVNTSRGSLIDQAALIAALKSDEIAGAGLDVFENETKPDPELVELDNVVMTPHVGSATHRARYRLTKEASKNIISYLRDGKTLNQVN</sequence>
<dbReference type="GO" id="GO:0030267">
    <property type="term" value="F:glyoxylate reductase (NADPH) activity"/>
    <property type="evidence" value="ECO:0007669"/>
    <property type="project" value="TreeGrafter"/>
</dbReference>
<keyword evidence="1" id="KW-0560">Oxidoreductase</keyword>
<dbReference type="InterPro" id="IPR050223">
    <property type="entry name" value="D-isomer_2-hydroxyacid_DH"/>
</dbReference>
<dbReference type="GO" id="GO:0005829">
    <property type="term" value="C:cytosol"/>
    <property type="evidence" value="ECO:0007669"/>
    <property type="project" value="TreeGrafter"/>
</dbReference>
<dbReference type="PATRIC" id="fig|1423763.3.peg.1676"/>
<proteinExistence type="predicted"/>
<name>A0A0R1UDA4_9LACO</name>
<dbReference type="GO" id="GO:0016618">
    <property type="term" value="F:hydroxypyruvate reductase [NAD(P)H] activity"/>
    <property type="evidence" value="ECO:0007669"/>
    <property type="project" value="TreeGrafter"/>
</dbReference>
<dbReference type="InterPro" id="IPR036291">
    <property type="entry name" value="NAD(P)-bd_dom_sf"/>
</dbReference>
<dbReference type="STRING" id="1423763.FC46_GL001649"/>
<keyword evidence="4" id="KW-1185">Reference proteome</keyword>
<dbReference type="PANTHER" id="PTHR10996">
    <property type="entry name" value="2-HYDROXYACID DEHYDROGENASE-RELATED"/>
    <property type="match status" value="1"/>
</dbReference>
<comment type="caution">
    <text evidence="3">The sequence shown here is derived from an EMBL/GenBank/DDBJ whole genome shotgun (WGS) entry which is preliminary data.</text>
</comment>
<reference evidence="3 4" key="1">
    <citation type="journal article" date="2015" name="Genome Announc.">
        <title>Expanding the biotechnology potential of lactobacilli through comparative genomics of 213 strains and associated genera.</title>
        <authorList>
            <person name="Sun Z."/>
            <person name="Harris H.M."/>
            <person name="McCann A."/>
            <person name="Guo C."/>
            <person name="Argimon S."/>
            <person name="Zhang W."/>
            <person name="Yang X."/>
            <person name="Jeffery I.B."/>
            <person name="Cooney J.C."/>
            <person name="Kagawa T.F."/>
            <person name="Liu W."/>
            <person name="Song Y."/>
            <person name="Salvetti E."/>
            <person name="Wrobel A."/>
            <person name="Rasinkangas P."/>
            <person name="Parkhill J."/>
            <person name="Rea M.C."/>
            <person name="O'Sullivan O."/>
            <person name="Ritari J."/>
            <person name="Douillard F.P."/>
            <person name="Paul Ross R."/>
            <person name="Yang R."/>
            <person name="Briner A.E."/>
            <person name="Felis G.E."/>
            <person name="de Vos W.M."/>
            <person name="Barrangou R."/>
            <person name="Klaenhammer T.R."/>
            <person name="Caufield P.W."/>
            <person name="Cui Y."/>
            <person name="Zhang H."/>
            <person name="O'Toole P.W."/>
        </authorList>
    </citation>
    <scope>NUCLEOTIDE SEQUENCE [LARGE SCALE GENOMIC DNA]</scope>
    <source>
        <strain evidence="3 4">DSM 16043</strain>
    </source>
</reference>
<dbReference type="Pfam" id="PF02826">
    <property type="entry name" value="2-Hacid_dh_C"/>
    <property type="match status" value="1"/>
</dbReference>
<dbReference type="EMBL" id="AZFM01000006">
    <property type="protein sequence ID" value="KRL90804.1"/>
    <property type="molecule type" value="Genomic_DNA"/>
</dbReference>
<organism evidence="3 4">
    <name type="scientific">Lactobacillus kalixensis DSM 16043</name>
    <dbReference type="NCBI Taxonomy" id="1423763"/>
    <lineage>
        <taxon>Bacteria</taxon>
        <taxon>Bacillati</taxon>
        <taxon>Bacillota</taxon>
        <taxon>Bacilli</taxon>
        <taxon>Lactobacillales</taxon>
        <taxon>Lactobacillaceae</taxon>
        <taxon>Lactobacillus</taxon>
    </lineage>
</organism>
<evidence type="ECO:0000256" key="1">
    <source>
        <dbReference type="ARBA" id="ARBA00023002"/>
    </source>
</evidence>
<evidence type="ECO:0000259" key="2">
    <source>
        <dbReference type="Pfam" id="PF02826"/>
    </source>
</evidence>